<reference evidence="13" key="2">
    <citation type="submission" date="2025-04" db="UniProtKB">
        <authorList>
            <consortium name="RefSeq"/>
        </authorList>
    </citation>
    <scope>IDENTIFICATION</scope>
    <source>
        <strain evidence="13">Aabys</strain>
    </source>
</reference>
<dbReference type="PROSITE" id="PS50096">
    <property type="entry name" value="IQ"/>
    <property type="match status" value="1"/>
</dbReference>
<proteinExistence type="inferred from homology"/>
<organism evidence="11">
    <name type="scientific">Musca domestica</name>
    <name type="common">House fly</name>
    <dbReference type="NCBI Taxonomy" id="7370"/>
    <lineage>
        <taxon>Eukaryota</taxon>
        <taxon>Metazoa</taxon>
        <taxon>Ecdysozoa</taxon>
        <taxon>Arthropoda</taxon>
        <taxon>Hexapoda</taxon>
        <taxon>Insecta</taxon>
        <taxon>Pterygota</taxon>
        <taxon>Neoptera</taxon>
        <taxon>Endopterygota</taxon>
        <taxon>Diptera</taxon>
        <taxon>Brachycera</taxon>
        <taxon>Muscomorpha</taxon>
        <taxon>Muscoidea</taxon>
        <taxon>Muscidae</taxon>
        <taxon>Musca</taxon>
    </lineage>
</organism>
<evidence type="ECO:0000256" key="10">
    <source>
        <dbReference type="SAM" id="Coils"/>
    </source>
</evidence>
<keyword evidence="8" id="KW-0966">Cell projection</keyword>
<keyword evidence="6" id="KW-0969">Cilium</keyword>
<dbReference type="CDD" id="cd23766">
    <property type="entry name" value="IQCG"/>
    <property type="match status" value="1"/>
</dbReference>
<comment type="similarity">
    <text evidence="2">Belongs to the DRC9 family.</text>
</comment>
<dbReference type="InterPro" id="IPR000048">
    <property type="entry name" value="IQ_motif_EF-hand-BS"/>
</dbReference>
<dbReference type="Pfam" id="PF00612">
    <property type="entry name" value="IQ"/>
    <property type="match status" value="1"/>
</dbReference>
<evidence type="ECO:0000256" key="8">
    <source>
        <dbReference type="ARBA" id="ARBA00023273"/>
    </source>
</evidence>
<keyword evidence="4" id="KW-0963">Cytoplasm</keyword>
<evidence type="ECO:0000256" key="2">
    <source>
        <dbReference type="ARBA" id="ARBA00008222"/>
    </source>
</evidence>
<feature type="coiled-coil region" evidence="10">
    <location>
        <begin position="141"/>
        <end position="186"/>
    </location>
</feature>
<evidence type="ECO:0000256" key="7">
    <source>
        <dbReference type="ARBA" id="ARBA00023212"/>
    </source>
</evidence>
<comment type="subcellular location">
    <subcellularLocation>
        <location evidence="1">Cytoplasm</location>
        <location evidence="1">Cytoskeleton</location>
        <location evidence="1">Flagellum axoneme</location>
    </subcellularLocation>
</comment>
<evidence type="ECO:0000313" key="13">
    <source>
        <dbReference type="RefSeq" id="XP_005175045.1"/>
    </source>
</evidence>
<evidence type="ECO:0000256" key="4">
    <source>
        <dbReference type="ARBA" id="ARBA00022490"/>
    </source>
</evidence>
<reference evidence="11" key="1">
    <citation type="submission" date="2020-05" db="UniProtKB">
        <authorList>
            <consortium name="EnsemblMetazoa"/>
        </authorList>
    </citation>
    <scope>IDENTIFICATION</scope>
    <source>
        <strain evidence="11">Aabys</strain>
    </source>
</reference>
<evidence type="ECO:0000256" key="5">
    <source>
        <dbReference type="ARBA" id="ARBA00022846"/>
    </source>
</evidence>
<dbReference type="RefSeq" id="XP_005175045.1">
    <property type="nucleotide sequence ID" value="XM_005174988.2"/>
</dbReference>
<dbReference type="VEuPathDB" id="VectorBase:MDOMA2_016343"/>
<accession>A0A1I8MN08</accession>
<dbReference type="eggNOG" id="ENOG502QQR7">
    <property type="taxonomic scope" value="Eukaryota"/>
</dbReference>
<name>A0A1I8MN08_MUSDO</name>
<gene>
    <name evidence="11" type="primary">101892533</name>
    <name evidence="13" type="synonym">LOC101892533</name>
</gene>
<dbReference type="OrthoDB" id="10254713at2759"/>
<protein>
    <recommendedName>
        <fullName evidence="3">Dynein regulatory complex protein 9</fullName>
    </recommendedName>
    <alternativeName>
        <fullName evidence="9">IQ domain-containing protein G</fullName>
    </alternativeName>
</protein>
<dbReference type="InterPro" id="IPR042618">
    <property type="entry name" value="IQCG"/>
</dbReference>
<dbReference type="Proteomes" id="UP001652621">
    <property type="component" value="Unplaced"/>
</dbReference>
<dbReference type="EnsemblMetazoa" id="MDOA006670-RA">
    <property type="protein sequence ID" value="MDOA006670-PA"/>
    <property type="gene ID" value="MDOA006670"/>
</dbReference>
<dbReference type="GO" id="GO:0005737">
    <property type="term" value="C:cytoplasm"/>
    <property type="evidence" value="ECO:0007669"/>
    <property type="project" value="TreeGrafter"/>
</dbReference>
<sequence length="362" mass="42759">MDISALQEELPLLSSDDFENFKKDLLATVYNHTNTQLLIYQRGKCLKNSKNTKTKKSKKAPTALLNDEPMPSEEILDDIKLDKELDALRHIYELAYNELTKKLTSIDADNDNDNLPSQTTGGQDGELIHAIESRQQNNNEVDLITKELRENKAILKELKEQMKTEKANFEQKYVNRTERLEHLRDQLHNIKRINDLECRLVEKWEANRLSQATIMGQNEERSLMKQIVDLHRRLAGEQRLICEVEAFRKHEAQQLQEQIDHWNRKFTDEKAKIFAKNLQLSETIADLIKSHEKHSEIKAERRQFVNEYLKEKEEERRLYEEQMYRVECAVRIQSWWRGTMVRNGLGPYRKKSKKGKKSKAKK</sequence>
<evidence type="ECO:0000256" key="9">
    <source>
        <dbReference type="ARBA" id="ARBA00032183"/>
    </source>
</evidence>
<dbReference type="PANTHER" id="PTHR14871:SF1">
    <property type="entry name" value="DYNEIN REGULATORY COMPLEX PROTEIN 9"/>
    <property type="match status" value="1"/>
</dbReference>
<dbReference type="AlphaFoldDB" id="A0A1I8MN08"/>
<keyword evidence="5" id="KW-0282">Flagellum</keyword>
<dbReference type="GO" id="GO:0031514">
    <property type="term" value="C:motile cilium"/>
    <property type="evidence" value="ECO:0007669"/>
    <property type="project" value="TreeGrafter"/>
</dbReference>
<evidence type="ECO:0000313" key="11">
    <source>
        <dbReference type="EnsemblMetazoa" id="MDOA006670-PA"/>
    </source>
</evidence>
<keyword evidence="12" id="KW-1185">Reference proteome</keyword>
<evidence type="ECO:0000256" key="3">
    <source>
        <dbReference type="ARBA" id="ARBA00013738"/>
    </source>
</evidence>
<dbReference type="GeneID" id="101892533"/>
<keyword evidence="10" id="KW-0175">Coiled coil</keyword>
<dbReference type="PANTHER" id="PTHR14871">
    <property type="entry name" value="DYNEIN REGULATORY COMPLEX PROTEIN 9"/>
    <property type="match status" value="1"/>
</dbReference>
<dbReference type="KEGG" id="mde:101892533"/>
<keyword evidence="7" id="KW-0206">Cytoskeleton</keyword>
<dbReference type="VEuPathDB" id="VectorBase:MDOA006670"/>
<evidence type="ECO:0000256" key="6">
    <source>
        <dbReference type="ARBA" id="ARBA00023069"/>
    </source>
</evidence>
<dbReference type="STRING" id="7370.A0A1I8MN08"/>
<evidence type="ECO:0000256" key="1">
    <source>
        <dbReference type="ARBA" id="ARBA00004611"/>
    </source>
</evidence>
<dbReference type="GO" id="GO:0044782">
    <property type="term" value="P:cilium organization"/>
    <property type="evidence" value="ECO:0007669"/>
    <property type="project" value="TreeGrafter"/>
</dbReference>
<evidence type="ECO:0000313" key="12">
    <source>
        <dbReference type="Proteomes" id="UP001652621"/>
    </source>
</evidence>
<feature type="coiled-coil region" evidence="10">
    <location>
        <begin position="302"/>
        <end position="329"/>
    </location>
</feature>